<sequence length="321" mass="35802">MRWRHKGSPPLYKHRLRRIAFELSQFTATPYSTQKPSPLAAALTIVGRRKSTYATPRNSFYLLIKSSLSSGNFFTNGKCTSRGCVVSSASQSARDPSMPQDSYQLPAVKFIIDNRVESALVEVRSLLETFQRHVQVVFRAGVMSSQETVHHAGLLVRQMSPDVFKWYMAVSGIDDVSFLRFELTDVHCSSEMVSTIAGGNLYDFQMLEQHIWDIYWLTSRAYGTPVKFNIIINAAGHPSSPLRTTSDQQSLRSTAAGLIAGRVNIELEDHKTTGEHRRVYSDVCGVVIDERSASGWVVVTGNGFPYRQVRTGEGVTGNPFL</sequence>
<name>A0A1E1KC64_9HELO</name>
<evidence type="ECO:0000313" key="2">
    <source>
        <dbReference type="Proteomes" id="UP000178129"/>
    </source>
</evidence>
<dbReference type="AlphaFoldDB" id="A0A1E1KC64"/>
<proteinExistence type="predicted"/>
<evidence type="ECO:0000313" key="1">
    <source>
        <dbReference type="EMBL" id="CZS94304.1"/>
    </source>
</evidence>
<protein>
    <submittedName>
        <fullName evidence="1">Uncharacterized protein</fullName>
    </submittedName>
</protein>
<keyword evidence="2" id="KW-1185">Reference proteome</keyword>
<reference evidence="2" key="1">
    <citation type="submission" date="2016-03" db="EMBL/GenBank/DDBJ databases">
        <authorList>
            <person name="Ploux O."/>
        </authorList>
    </citation>
    <scope>NUCLEOTIDE SEQUENCE [LARGE SCALE GENOMIC DNA]</scope>
    <source>
        <strain evidence="2">UK7</strain>
    </source>
</reference>
<organism evidence="1 2">
    <name type="scientific">Rhynchosporium graminicola</name>
    <dbReference type="NCBI Taxonomy" id="2792576"/>
    <lineage>
        <taxon>Eukaryota</taxon>
        <taxon>Fungi</taxon>
        <taxon>Dikarya</taxon>
        <taxon>Ascomycota</taxon>
        <taxon>Pezizomycotina</taxon>
        <taxon>Leotiomycetes</taxon>
        <taxon>Helotiales</taxon>
        <taxon>Ploettnerulaceae</taxon>
        <taxon>Rhynchosporium</taxon>
    </lineage>
</organism>
<dbReference type="EMBL" id="FJUW01000008">
    <property type="protein sequence ID" value="CZS94304.1"/>
    <property type="molecule type" value="Genomic_DNA"/>
</dbReference>
<accession>A0A1E1KC64</accession>
<comment type="caution">
    <text evidence="1">The sequence shown here is derived from an EMBL/GenBank/DDBJ whole genome shotgun (WGS) entry which is preliminary data.</text>
</comment>
<dbReference type="Proteomes" id="UP000178129">
    <property type="component" value="Unassembled WGS sequence"/>
</dbReference>
<dbReference type="InParanoid" id="A0A1E1KC64"/>
<gene>
    <name evidence="1" type="ORF">RCO7_10324</name>
</gene>